<keyword evidence="2" id="KW-1185">Reference proteome</keyword>
<evidence type="ECO:0000313" key="1">
    <source>
        <dbReference type="EMBL" id="KAI5436580.1"/>
    </source>
</evidence>
<comment type="caution">
    <text evidence="1">The sequence shown here is derived from an EMBL/GenBank/DDBJ whole genome shotgun (WGS) entry which is preliminary data.</text>
</comment>
<dbReference type="EMBL" id="JAMSHJ010000002">
    <property type="protein sequence ID" value="KAI5436580.1"/>
    <property type="molecule type" value="Genomic_DNA"/>
</dbReference>
<dbReference type="Gramene" id="Psat2g095280.1">
    <property type="protein sequence ID" value="Psat2g095280.1.cds"/>
    <property type="gene ID" value="Psat2g095280"/>
</dbReference>
<dbReference type="InterPro" id="IPR021916">
    <property type="entry name" value="DUF3527"/>
</dbReference>
<dbReference type="PANTHER" id="PTHR31390:SF2">
    <property type="entry name" value="EXPRESSED PROTEIN"/>
    <property type="match status" value="1"/>
</dbReference>
<dbReference type="Pfam" id="PF12043">
    <property type="entry name" value="DUF3527"/>
    <property type="match status" value="2"/>
</dbReference>
<dbReference type="PANTHER" id="PTHR31390">
    <property type="entry name" value="EXPRESSED PROTEIN"/>
    <property type="match status" value="1"/>
</dbReference>
<reference evidence="1 2" key="1">
    <citation type="journal article" date="2022" name="Nat. Genet.">
        <title>Improved pea reference genome and pan-genome highlight genomic features and evolutionary characteristics.</title>
        <authorList>
            <person name="Yang T."/>
            <person name="Liu R."/>
            <person name="Luo Y."/>
            <person name="Hu S."/>
            <person name="Wang D."/>
            <person name="Wang C."/>
            <person name="Pandey M.K."/>
            <person name="Ge S."/>
            <person name="Xu Q."/>
            <person name="Li N."/>
            <person name="Li G."/>
            <person name="Huang Y."/>
            <person name="Saxena R.K."/>
            <person name="Ji Y."/>
            <person name="Li M."/>
            <person name="Yan X."/>
            <person name="He Y."/>
            <person name="Liu Y."/>
            <person name="Wang X."/>
            <person name="Xiang C."/>
            <person name="Varshney R.K."/>
            <person name="Ding H."/>
            <person name="Gao S."/>
            <person name="Zong X."/>
        </authorList>
    </citation>
    <scope>NUCLEOTIDE SEQUENCE [LARGE SCALE GENOMIC DNA]</scope>
    <source>
        <strain evidence="1 2">cv. Zhongwan 6</strain>
    </source>
</reference>
<protein>
    <submittedName>
        <fullName evidence="1">Uncharacterized protein</fullName>
    </submittedName>
</protein>
<evidence type="ECO:0000313" key="2">
    <source>
        <dbReference type="Proteomes" id="UP001058974"/>
    </source>
</evidence>
<accession>A0A9D5BAJ5</accession>
<dbReference type="Proteomes" id="UP001058974">
    <property type="component" value="Chromosome 2"/>
</dbReference>
<dbReference type="Gramene" id="Psat02G0291000-T1">
    <property type="protein sequence ID" value="KAI5436580.1"/>
    <property type="gene ID" value="KIW84_022910"/>
</dbReference>
<gene>
    <name evidence="1" type="ORF">KIW84_022910</name>
</gene>
<dbReference type="AlphaFoldDB" id="A0A9D5BAJ5"/>
<organism evidence="1 2">
    <name type="scientific">Pisum sativum</name>
    <name type="common">Garden pea</name>
    <name type="synonym">Lathyrus oleraceus</name>
    <dbReference type="NCBI Taxonomy" id="3888"/>
    <lineage>
        <taxon>Eukaryota</taxon>
        <taxon>Viridiplantae</taxon>
        <taxon>Streptophyta</taxon>
        <taxon>Embryophyta</taxon>
        <taxon>Tracheophyta</taxon>
        <taxon>Spermatophyta</taxon>
        <taxon>Magnoliopsida</taxon>
        <taxon>eudicotyledons</taxon>
        <taxon>Gunneridae</taxon>
        <taxon>Pentapetalae</taxon>
        <taxon>rosids</taxon>
        <taxon>fabids</taxon>
        <taxon>Fabales</taxon>
        <taxon>Fabaceae</taxon>
        <taxon>Papilionoideae</taxon>
        <taxon>50 kb inversion clade</taxon>
        <taxon>NPAAA clade</taxon>
        <taxon>Hologalegina</taxon>
        <taxon>IRL clade</taxon>
        <taxon>Fabeae</taxon>
        <taxon>Lathyrus</taxon>
    </lineage>
</organism>
<sequence length="297" mass="33429">MFCADNDKKKEIFVAELSKVETKVLDYEYLINLMKGRKKCNDLQLVGKMNVSTILTLCHHDNFTMMETQFVLFGDPSTQKNLKKGLIQKLANIFRKFREPNSKVESEINLLEKNVAPNFELAAIVVRERVPFDCVDKVGGWGLKFLNTLRCECYGRENGEDYENCNRHSINVIIPAGIHGGPKSRNDGPSSLIDRWKSGGGCDCGGWDEGCPLTVFQTKSSNSEILSQRDQNCKSLDIVTQDSSNSSIILSMRNIKDGLYYGYFKPPLSALQSFSIALAITHWWNHSLGPITAKKTM</sequence>
<proteinExistence type="predicted"/>
<name>A0A9D5BAJ5_PEA</name>
<dbReference type="Gramene" id="PSAT_LOCUS9252_t1">
    <property type="protein sequence ID" value="CAL5189121.1"/>
    <property type="gene ID" value="PSAT_LOCUS9252"/>
</dbReference>